<organism evidence="1 2">
    <name type="scientific">Handroanthus impetiginosus</name>
    <dbReference type="NCBI Taxonomy" id="429701"/>
    <lineage>
        <taxon>Eukaryota</taxon>
        <taxon>Viridiplantae</taxon>
        <taxon>Streptophyta</taxon>
        <taxon>Embryophyta</taxon>
        <taxon>Tracheophyta</taxon>
        <taxon>Spermatophyta</taxon>
        <taxon>Magnoliopsida</taxon>
        <taxon>eudicotyledons</taxon>
        <taxon>Gunneridae</taxon>
        <taxon>Pentapetalae</taxon>
        <taxon>asterids</taxon>
        <taxon>lamiids</taxon>
        <taxon>Lamiales</taxon>
        <taxon>Bignoniaceae</taxon>
        <taxon>Crescentiina</taxon>
        <taxon>Tabebuia alliance</taxon>
        <taxon>Handroanthus</taxon>
    </lineage>
</organism>
<dbReference type="PANTHER" id="PTHR33484">
    <property type="entry name" value="BNAC07G33360D PROTEIN"/>
    <property type="match status" value="1"/>
</dbReference>
<name>A0A2G9H5M6_9LAMI</name>
<evidence type="ECO:0000313" key="2">
    <source>
        <dbReference type="Proteomes" id="UP000231279"/>
    </source>
</evidence>
<keyword evidence="2" id="KW-1185">Reference proteome</keyword>
<evidence type="ECO:0000313" key="1">
    <source>
        <dbReference type="EMBL" id="PIN12819.1"/>
    </source>
</evidence>
<dbReference type="PANTHER" id="PTHR33484:SF12">
    <property type="entry name" value="AP2_ERF DOMAIN-CONTAINING PROTEIN"/>
    <property type="match status" value="1"/>
</dbReference>
<reference evidence="2" key="1">
    <citation type="journal article" date="2018" name="Gigascience">
        <title>Genome assembly of the Pink Ipe (Handroanthus impetiginosus, Bignoniaceae), a highly valued, ecologically keystone Neotropical timber forest tree.</title>
        <authorList>
            <person name="Silva-Junior O.B."/>
            <person name="Grattapaglia D."/>
            <person name="Novaes E."/>
            <person name="Collevatti R.G."/>
        </authorList>
    </citation>
    <scope>NUCLEOTIDE SEQUENCE [LARGE SCALE GENOMIC DNA]</scope>
    <source>
        <strain evidence="2">cv. UFG-1</strain>
    </source>
</reference>
<accession>A0A2G9H5M6</accession>
<comment type="caution">
    <text evidence="1">The sequence shown here is derived from an EMBL/GenBank/DDBJ whole genome shotgun (WGS) entry which is preliminary data.</text>
</comment>
<gene>
    <name evidence="1" type="ORF">CDL12_14564</name>
</gene>
<protein>
    <submittedName>
        <fullName evidence="1">Uncharacterized protein</fullName>
    </submittedName>
</protein>
<dbReference type="AlphaFoldDB" id="A0A2G9H5M6"/>
<dbReference type="EMBL" id="NKXS01002605">
    <property type="protein sequence ID" value="PIN12819.1"/>
    <property type="molecule type" value="Genomic_DNA"/>
</dbReference>
<proteinExistence type="predicted"/>
<dbReference type="OrthoDB" id="911156at2759"/>
<dbReference type="Proteomes" id="UP000231279">
    <property type="component" value="Unassembled WGS sequence"/>
</dbReference>
<sequence length="89" mass="10214">MASQEDLIRIGMEGFAIVDKYFEKNERQRTQGSSSHGCPYHGCLYQYQPQKSHIYHVKPVSAAKEMIVHYRDGVPIMDYSKGKSRAVAY</sequence>